<proteinExistence type="predicted"/>
<evidence type="ECO:0000313" key="2">
    <source>
        <dbReference type="Proteomes" id="UP000636010"/>
    </source>
</evidence>
<protein>
    <submittedName>
        <fullName evidence="1">Uncharacterized protein</fullName>
    </submittedName>
</protein>
<comment type="caution">
    <text evidence="1">The sequence shown here is derived from an EMBL/GenBank/DDBJ whole genome shotgun (WGS) entry which is preliminary data.</text>
</comment>
<name>A0ABQ1M6C5_9BACT</name>
<dbReference type="EMBL" id="BMEC01000005">
    <property type="protein sequence ID" value="GGC34417.1"/>
    <property type="molecule type" value="Genomic_DNA"/>
</dbReference>
<dbReference type="RefSeq" id="WP_188462875.1">
    <property type="nucleotide sequence ID" value="NZ_BAABHU010000005.1"/>
</dbReference>
<keyword evidence="2" id="KW-1185">Reference proteome</keyword>
<reference evidence="2" key="1">
    <citation type="journal article" date="2019" name="Int. J. Syst. Evol. Microbiol.">
        <title>The Global Catalogue of Microorganisms (GCM) 10K type strain sequencing project: providing services to taxonomists for standard genome sequencing and annotation.</title>
        <authorList>
            <consortium name="The Broad Institute Genomics Platform"/>
            <consortium name="The Broad Institute Genome Sequencing Center for Infectious Disease"/>
            <person name="Wu L."/>
            <person name="Ma J."/>
        </authorList>
    </citation>
    <scope>NUCLEOTIDE SEQUENCE [LARGE SCALE GENOMIC DNA]</scope>
    <source>
        <strain evidence="2">CGMCC 1.10832</strain>
    </source>
</reference>
<gene>
    <name evidence="1" type="ORF">GCM10011506_19830</name>
</gene>
<organism evidence="1 2">
    <name type="scientific">Marivirga lumbricoides</name>
    <dbReference type="NCBI Taxonomy" id="1046115"/>
    <lineage>
        <taxon>Bacteria</taxon>
        <taxon>Pseudomonadati</taxon>
        <taxon>Bacteroidota</taxon>
        <taxon>Cytophagia</taxon>
        <taxon>Cytophagales</taxon>
        <taxon>Marivirgaceae</taxon>
        <taxon>Marivirga</taxon>
    </lineage>
</organism>
<sequence>MTRIIGIAKITEKIYAVQYEKEVEVEDEDEGNDATDIFSELIVLWNDQEYLRNFFNTFKKDYEKFYGHFRLKEVVREARNEAKALFQQLKNCNDTELEELFKPLHNEETSSPFYELQKLKSYGPNYKSYLRIYAIKYDDAFVISGGAIKLTEVMKGRPHLEDELFKMDLAIKYLTEIL</sequence>
<dbReference type="Proteomes" id="UP000636010">
    <property type="component" value="Unassembled WGS sequence"/>
</dbReference>
<evidence type="ECO:0000313" key="1">
    <source>
        <dbReference type="EMBL" id="GGC34417.1"/>
    </source>
</evidence>
<accession>A0ABQ1M6C5</accession>